<organism evidence="3 4">
    <name type="scientific">Mesorhabditis spiculigera</name>
    <dbReference type="NCBI Taxonomy" id="96644"/>
    <lineage>
        <taxon>Eukaryota</taxon>
        <taxon>Metazoa</taxon>
        <taxon>Ecdysozoa</taxon>
        <taxon>Nematoda</taxon>
        <taxon>Chromadorea</taxon>
        <taxon>Rhabditida</taxon>
        <taxon>Rhabditina</taxon>
        <taxon>Rhabditomorpha</taxon>
        <taxon>Rhabditoidea</taxon>
        <taxon>Rhabditidae</taxon>
        <taxon>Mesorhabditinae</taxon>
        <taxon>Mesorhabditis</taxon>
    </lineage>
</organism>
<dbReference type="EMBL" id="CATQJA010002657">
    <property type="protein sequence ID" value="CAJ0579531.1"/>
    <property type="molecule type" value="Genomic_DNA"/>
</dbReference>
<evidence type="ECO:0000256" key="1">
    <source>
        <dbReference type="ARBA" id="ARBA00022999"/>
    </source>
</evidence>
<name>A0AA36D2L2_9BILA</name>
<comment type="caution">
    <text evidence="3">The sequence shown here is derived from an EMBL/GenBank/DDBJ whole genome shotgun (WGS) entry which is preliminary data.</text>
</comment>
<keyword evidence="4" id="KW-1185">Reference proteome</keyword>
<reference evidence="3" key="1">
    <citation type="submission" date="2023-06" db="EMBL/GenBank/DDBJ databases">
        <authorList>
            <person name="Delattre M."/>
        </authorList>
    </citation>
    <scope>NUCLEOTIDE SEQUENCE</scope>
    <source>
        <strain evidence="3">AF72</strain>
    </source>
</reference>
<gene>
    <name evidence="3" type="ORF">MSPICULIGERA_LOCUS17745</name>
</gene>
<keyword evidence="1" id="KW-0727">SH2 domain</keyword>
<dbReference type="Gene3D" id="1.10.238.10">
    <property type="entry name" value="EF-hand"/>
    <property type="match status" value="1"/>
</dbReference>
<dbReference type="Proteomes" id="UP001177023">
    <property type="component" value="Unassembled WGS sequence"/>
</dbReference>
<feature type="compositionally biased region" description="Polar residues" evidence="2">
    <location>
        <begin position="454"/>
        <end position="465"/>
    </location>
</feature>
<sequence>MVVKQAFGAALWSLETAKGAVQTLLSPNAPIPKTELHPRMMARPWTAAEYLRMWSWRYNWKYIPVFRFYIYSAVIVYGIYKFVLPIKPRHRIAYAKGKDDHHHHEVAHWYGIRQQHQDKEYFKKYNPLKKPGEVEPPGRIEDNFDIVLLKRLLAQLVASADVLIVELERLLSSDPVKFENAWADFAWPCLTLATMLRDRTGDREIAELEERLNITIVTLVNLWRNPIQVDSNSLDVNYQWQQFNALLTATLQSIHAIYSRGEVHRDLYREIQHFKQNELAVCLLNFKQFCFEYSKEILPLLRESQMERVSLCKPIPVNLVARAENYFSKIIYCMGIMVARLQGFRYWHFAGVEPVRPMIDSVASVVEQLLAECLFCSEPRASPILVTNNLFPFRSGCLAKGPIFHSFTIQIIGEETAQIIQDELRYLGSNLGLPSSVLSSRSFPSAALLAMKPTSGTKRNNSTANADGGNTAHKKSDVNSKESVQLAATFSEKHGTWTASYPHLLCTTRQKDTTLLDTRSNQIGKRSLFYFYIRGRLFSPRGPMADVYTLSLPFTIATRRNQDCQVQRMISSYTATCFWLYGTCSLDGLILRWTEADISWDRFKELYKAHFRATAEVSRDLSESDFTLLEQKICCKECGPAEKLFQDERVMVSFKNVMCPHLQYASDICTKFSIWRGLLEILLLFQDAKTAVKSLWDENYLLGFLDCDRAKNLLLAHSSAALCFYLSYAAGGSICFVMKRMDGRIIHLEPLDLKKLQSKSLNEYVADIAAAENIHFLVNADGMLVPIDELTAKYPLGNGAKLGKQATSNVTHAGTTSDMREMRFTPVRIAVVTCGDQPTEQPMEKPKGRMMSLNNMPYLNQPVGQVSTPPITPATYCANMLQSTQLLGSDFNSQLRQLMKAYGKEPEEVCAQLQYFIGYGGNGEPTNGALHPYPVQRQQSLGIP</sequence>
<feature type="region of interest" description="Disordered" evidence="2">
    <location>
        <begin position="453"/>
        <end position="478"/>
    </location>
</feature>
<evidence type="ECO:0000313" key="4">
    <source>
        <dbReference type="Proteomes" id="UP001177023"/>
    </source>
</evidence>
<evidence type="ECO:0000256" key="2">
    <source>
        <dbReference type="SAM" id="MobiDB-lite"/>
    </source>
</evidence>
<dbReference type="PANTHER" id="PTHR11801">
    <property type="entry name" value="SIGNAL TRANSDUCER AND ACTIVATOR OF TRANSCRIPTION"/>
    <property type="match status" value="1"/>
</dbReference>
<accession>A0AA36D2L2</accession>
<dbReference type="InterPro" id="IPR001217">
    <property type="entry name" value="STAT"/>
</dbReference>
<dbReference type="AlphaFoldDB" id="A0AA36D2L2"/>
<proteinExistence type="predicted"/>
<evidence type="ECO:0000313" key="3">
    <source>
        <dbReference type="EMBL" id="CAJ0579531.1"/>
    </source>
</evidence>
<feature type="non-terminal residue" evidence="3">
    <location>
        <position position="944"/>
    </location>
</feature>
<dbReference type="GO" id="GO:0007165">
    <property type="term" value="P:signal transduction"/>
    <property type="evidence" value="ECO:0007669"/>
    <property type="project" value="InterPro"/>
</dbReference>
<dbReference type="GO" id="GO:0003700">
    <property type="term" value="F:DNA-binding transcription factor activity"/>
    <property type="evidence" value="ECO:0007669"/>
    <property type="project" value="InterPro"/>
</dbReference>
<protein>
    <submittedName>
        <fullName evidence="3">Uncharacterized protein</fullName>
    </submittedName>
</protein>